<evidence type="ECO:0000256" key="3">
    <source>
        <dbReference type="ARBA" id="ARBA00022827"/>
    </source>
</evidence>
<dbReference type="EMBL" id="JAZEWV010000047">
    <property type="protein sequence ID" value="MEE4546517.1"/>
    <property type="molecule type" value="Genomic_DNA"/>
</dbReference>
<evidence type="ECO:0000256" key="1">
    <source>
        <dbReference type="ARBA" id="ARBA00001974"/>
    </source>
</evidence>
<evidence type="ECO:0000259" key="6">
    <source>
        <dbReference type="Pfam" id="PF01266"/>
    </source>
</evidence>
<keyword evidence="8" id="KW-1185">Reference proteome</keyword>
<feature type="domain" description="FAD dependent oxidoreductase" evidence="6">
    <location>
        <begin position="19"/>
        <end position="409"/>
    </location>
</feature>
<dbReference type="PANTHER" id="PTHR43104">
    <property type="entry name" value="L-2-HYDROXYGLUTARATE DEHYDROGENASE, MITOCHONDRIAL"/>
    <property type="match status" value="1"/>
</dbReference>
<evidence type="ECO:0000313" key="8">
    <source>
        <dbReference type="Proteomes" id="UP001344658"/>
    </source>
</evidence>
<reference evidence="7 8" key="1">
    <citation type="submission" date="2023-12" db="EMBL/GenBank/DDBJ databases">
        <title>Streptomyces sp. V4-01.</title>
        <authorList>
            <person name="Somphong A."/>
            <person name="Phongsopitanun W."/>
        </authorList>
    </citation>
    <scope>NUCLEOTIDE SEQUENCE [LARGE SCALE GENOMIC DNA]</scope>
    <source>
        <strain evidence="7 8">V4-01</strain>
    </source>
</reference>
<name>A0ABU7PN85_9ACTN</name>
<gene>
    <name evidence="7" type="primary">lhgO</name>
    <name evidence="7" type="ORF">V2S66_31700</name>
</gene>
<dbReference type="InterPro" id="IPR006076">
    <property type="entry name" value="FAD-dep_OxRdtase"/>
</dbReference>
<evidence type="ECO:0000256" key="2">
    <source>
        <dbReference type="ARBA" id="ARBA00022630"/>
    </source>
</evidence>
<dbReference type="Pfam" id="PF01266">
    <property type="entry name" value="DAO"/>
    <property type="match status" value="1"/>
</dbReference>
<keyword evidence="4 7" id="KW-0560">Oxidoreductase</keyword>
<dbReference type="Gene3D" id="3.30.9.10">
    <property type="entry name" value="D-Amino Acid Oxidase, subunit A, domain 2"/>
    <property type="match status" value="1"/>
</dbReference>
<protein>
    <submittedName>
        <fullName evidence="7">L-2-hydroxyglutarate oxidase</fullName>
        <ecNumber evidence="7">1.1.3.-</ecNumber>
    </submittedName>
</protein>
<comment type="cofactor">
    <cofactor evidence="1">
        <name>FAD</name>
        <dbReference type="ChEBI" id="CHEBI:57692"/>
    </cofactor>
</comment>
<dbReference type="Proteomes" id="UP001344658">
    <property type="component" value="Unassembled WGS sequence"/>
</dbReference>
<accession>A0ABU7PN85</accession>
<dbReference type="PANTHER" id="PTHR43104:SF2">
    <property type="entry name" value="L-2-HYDROXYGLUTARATE DEHYDROGENASE, MITOCHONDRIAL"/>
    <property type="match status" value="1"/>
</dbReference>
<comment type="similarity">
    <text evidence="5">Belongs to the L2HGDH family.</text>
</comment>
<comment type="caution">
    <text evidence="7">The sequence shown here is derived from an EMBL/GenBank/DDBJ whole genome shotgun (WGS) entry which is preliminary data.</text>
</comment>
<dbReference type="SUPFAM" id="SSF51905">
    <property type="entry name" value="FAD/NAD(P)-binding domain"/>
    <property type="match status" value="1"/>
</dbReference>
<evidence type="ECO:0000256" key="4">
    <source>
        <dbReference type="ARBA" id="ARBA00023002"/>
    </source>
</evidence>
<proteinExistence type="inferred from homology"/>
<keyword evidence="3" id="KW-0274">FAD</keyword>
<evidence type="ECO:0000256" key="5">
    <source>
        <dbReference type="ARBA" id="ARBA00037941"/>
    </source>
</evidence>
<dbReference type="InterPro" id="IPR036188">
    <property type="entry name" value="FAD/NAD-bd_sf"/>
</dbReference>
<sequence>MTPPRTGGARGSGDAGRCDVLVIGAGIVGLATAYALTRQTPAPRVTVVEKEAGPARHQTGRNSGVIHSGIYYRPGSLKARYAVAGSAEIPEFCAAHGIPYEVTGKLIVATAQEELPRLHALVQRGRENGLGVTELGPAQIAEREPEVAGLAAIHVASTGIADFGAVAAALAGQVRAAGGTVIYGERVAAVSRDDDGGVVLRTAAGTVLRSRVLVNCAGLHSDRVARLSGTDPGMRIIPFRGEFYELTPERRGLVKGLVYPVPDPDFPFLGVHLTKDVHGGVHLGPNAVPALAREGYRRRTVRVGDLAGTVAYPGAWRIARRHWRHEVGEVRRSLSKRAFTADARRLLPALRPEDLVPAPAGVRAQAVLPDGTLVDDFLFAGDGPFVHVLNAPSPAATAALPIGREIAARATRAL</sequence>
<dbReference type="NCBIfam" id="NF008726">
    <property type="entry name" value="PRK11728.1"/>
    <property type="match status" value="1"/>
</dbReference>
<dbReference type="Gene3D" id="3.50.50.60">
    <property type="entry name" value="FAD/NAD(P)-binding domain"/>
    <property type="match status" value="1"/>
</dbReference>
<organism evidence="7 8">
    <name type="scientific">Actinacidiphila polyblastidii</name>
    <dbReference type="NCBI Taxonomy" id="3110430"/>
    <lineage>
        <taxon>Bacteria</taxon>
        <taxon>Bacillati</taxon>
        <taxon>Actinomycetota</taxon>
        <taxon>Actinomycetes</taxon>
        <taxon>Kitasatosporales</taxon>
        <taxon>Streptomycetaceae</taxon>
        <taxon>Actinacidiphila</taxon>
    </lineage>
</organism>
<dbReference type="EC" id="1.1.3.-" evidence="7"/>
<dbReference type="GO" id="GO:0016491">
    <property type="term" value="F:oxidoreductase activity"/>
    <property type="evidence" value="ECO:0007669"/>
    <property type="project" value="UniProtKB-KW"/>
</dbReference>
<evidence type="ECO:0000313" key="7">
    <source>
        <dbReference type="EMBL" id="MEE4546517.1"/>
    </source>
</evidence>
<keyword evidence="2" id="KW-0285">Flavoprotein</keyword>
<dbReference type="RefSeq" id="WP_330800216.1">
    <property type="nucleotide sequence ID" value="NZ_JAZEWV010000047.1"/>
</dbReference>